<protein>
    <submittedName>
        <fullName evidence="3">Acetyltransferase</fullName>
    </submittedName>
</protein>
<dbReference type="PRINTS" id="PR01543">
    <property type="entry name" value="ANATRNSFRASE"/>
</dbReference>
<dbReference type="InterPro" id="IPR038765">
    <property type="entry name" value="Papain-like_cys_pep_sf"/>
</dbReference>
<comment type="caution">
    <text evidence="3">The sequence shown here is derived from an EMBL/GenBank/DDBJ whole genome shotgun (WGS) entry which is preliminary data.</text>
</comment>
<reference evidence="3" key="1">
    <citation type="submission" date="2020-10" db="EMBL/GenBank/DDBJ databases">
        <title>Taxonomic study of unclassified bacteria belonging to the class Ktedonobacteria.</title>
        <authorList>
            <person name="Yabe S."/>
            <person name="Wang C.M."/>
            <person name="Zheng Y."/>
            <person name="Sakai Y."/>
            <person name="Cavaletti L."/>
            <person name="Monciardini P."/>
            <person name="Donadio S."/>
        </authorList>
    </citation>
    <scope>NUCLEOTIDE SEQUENCE</scope>
    <source>
        <strain evidence="3">SOSP1-1</strain>
    </source>
</reference>
<dbReference type="PANTHER" id="PTHR11786:SF0">
    <property type="entry name" value="ARYLAMINE N-ACETYLTRANSFERASE 4-RELATED"/>
    <property type="match status" value="1"/>
</dbReference>
<dbReference type="Gene3D" id="3.30.2140.10">
    <property type="entry name" value="Arylamine N-acetyltransferase"/>
    <property type="match status" value="1"/>
</dbReference>
<organism evidence="3 4">
    <name type="scientific">Ktedonospora formicarum</name>
    <dbReference type="NCBI Taxonomy" id="2778364"/>
    <lineage>
        <taxon>Bacteria</taxon>
        <taxon>Bacillati</taxon>
        <taxon>Chloroflexota</taxon>
        <taxon>Ktedonobacteria</taxon>
        <taxon>Ktedonobacterales</taxon>
        <taxon>Ktedonobacteraceae</taxon>
        <taxon>Ktedonospora</taxon>
    </lineage>
</organism>
<dbReference type="InterPro" id="IPR001447">
    <property type="entry name" value="Arylamine_N-AcTrfase"/>
</dbReference>
<evidence type="ECO:0000313" key="3">
    <source>
        <dbReference type="EMBL" id="GHO47971.1"/>
    </source>
</evidence>
<dbReference type="GO" id="GO:0016407">
    <property type="term" value="F:acetyltransferase activity"/>
    <property type="evidence" value="ECO:0007669"/>
    <property type="project" value="InterPro"/>
</dbReference>
<dbReference type="RefSeq" id="WP_236031642.1">
    <property type="nucleotide sequence ID" value="NZ_BNJF01000003.1"/>
</dbReference>
<dbReference type="PANTHER" id="PTHR11786">
    <property type="entry name" value="N-HYDROXYARYLAMINE O-ACETYLTRANSFERASE"/>
    <property type="match status" value="1"/>
</dbReference>
<dbReference type="Proteomes" id="UP000612362">
    <property type="component" value="Unassembled WGS sequence"/>
</dbReference>
<evidence type="ECO:0000313" key="4">
    <source>
        <dbReference type="Proteomes" id="UP000612362"/>
    </source>
</evidence>
<sequence>MNTQDYLERIRYQGPLTPDLETLQALHEAHMLAVPFENLSIHYGQPIVLNEEVLYNKIVSRRRGGFCYELNGLFAWLLRELGFRVTLLSAGVANQKQDGGYNPDFDHLTLRVHDLAGSDWLVDVGFGDSFRLPLRLELEVEQDGADGHTYQLIEEGDYWILRQRDGAGFEPQYRFTLQPRALSDFNARCHYHQTSPDSGFTKKRVCSLALPDGRLTLSDLLLITTLQGRREERSLSNEQEYVATLAKLFDITI</sequence>
<accession>A0A8J3I5W0</accession>
<dbReference type="EMBL" id="BNJF01000003">
    <property type="protein sequence ID" value="GHO47971.1"/>
    <property type="molecule type" value="Genomic_DNA"/>
</dbReference>
<dbReference type="Pfam" id="PF00797">
    <property type="entry name" value="Acetyltransf_2"/>
    <property type="match status" value="1"/>
</dbReference>
<dbReference type="SUPFAM" id="SSF54001">
    <property type="entry name" value="Cysteine proteinases"/>
    <property type="match status" value="1"/>
</dbReference>
<keyword evidence="4" id="KW-1185">Reference proteome</keyword>
<dbReference type="AlphaFoldDB" id="A0A8J3I5W0"/>
<name>A0A8J3I5W0_9CHLR</name>
<dbReference type="Gene3D" id="2.40.128.150">
    <property type="entry name" value="Cysteine proteinases"/>
    <property type="match status" value="1"/>
</dbReference>
<evidence type="ECO:0000256" key="1">
    <source>
        <dbReference type="ARBA" id="ARBA00006547"/>
    </source>
</evidence>
<proteinExistence type="inferred from homology"/>
<gene>
    <name evidence="3" type="ORF">KSX_61340</name>
</gene>
<comment type="similarity">
    <text evidence="1 2">Belongs to the arylamine N-acetyltransferase family.</text>
</comment>
<evidence type="ECO:0000256" key="2">
    <source>
        <dbReference type="RuleBase" id="RU003452"/>
    </source>
</evidence>